<dbReference type="EMBL" id="AKHW03004105">
    <property type="protein sequence ID" value="KYO31296.1"/>
    <property type="molecule type" value="Genomic_DNA"/>
</dbReference>
<protein>
    <recommendedName>
        <fullName evidence="6">CTCK domain-containing protein</fullName>
    </recommendedName>
</protein>
<comment type="caution">
    <text evidence="5">Lacks conserved residue(s) required for the propagation of feature annotation.</text>
</comment>
<evidence type="ECO:0000256" key="1">
    <source>
        <dbReference type="ARBA" id="ARBA00004613"/>
    </source>
</evidence>
<evidence type="ECO:0000256" key="4">
    <source>
        <dbReference type="ARBA" id="ARBA00023157"/>
    </source>
</evidence>
<keyword evidence="3" id="KW-0732">Signal</keyword>
<dbReference type="InterPro" id="IPR029034">
    <property type="entry name" value="Cystine-knot_cytokine"/>
</dbReference>
<dbReference type="Gene3D" id="2.10.90.10">
    <property type="entry name" value="Cystine-knot cytokines"/>
    <property type="match status" value="1"/>
</dbReference>
<evidence type="ECO:0000256" key="2">
    <source>
        <dbReference type="ARBA" id="ARBA00022525"/>
    </source>
</evidence>
<dbReference type="Proteomes" id="UP000050525">
    <property type="component" value="Unassembled WGS sequence"/>
</dbReference>
<reference evidence="7 8" key="1">
    <citation type="journal article" date="2012" name="Genome Biol.">
        <title>Sequencing three crocodilian genomes to illuminate the evolution of archosaurs and amniotes.</title>
        <authorList>
            <person name="St John J.A."/>
            <person name="Braun E.L."/>
            <person name="Isberg S.R."/>
            <person name="Miles L.G."/>
            <person name="Chong A.Y."/>
            <person name="Gongora J."/>
            <person name="Dalzell P."/>
            <person name="Moran C."/>
            <person name="Bed'hom B."/>
            <person name="Abzhanov A."/>
            <person name="Burgess S.C."/>
            <person name="Cooksey A.M."/>
            <person name="Castoe T.A."/>
            <person name="Crawford N.G."/>
            <person name="Densmore L.D."/>
            <person name="Drew J.C."/>
            <person name="Edwards S.V."/>
            <person name="Faircloth B.C."/>
            <person name="Fujita M.K."/>
            <person name="Greenwold M.J."/>
            <person name="Hoffmann F.G."/>
            <person name="Howard J.M."/>
            <person name="Iguchi T."/>
            <person name="Janes D.E."/>
            <person name="Khan S.Y."/>
            <person name="Kohno S."/>
            <person name="de Koning A.J."/>
            <person name="Lance S.L."/>
            <person name="McCarthy F.M."/>
            <person name="McCormack J.E."/>
            <person name="Merchant M.E."/>
            <person name="Peterson D.G."/>
            <person name="Pollock D.D."/>
            <person name="Pourmand N."/>
            <person name="Raney B.J."/>
            <person name="Roessler K.A."/>
            <person name="Sanford J.R."/>
            <person name="Sawyer R.H."/>
            <person name="Schmidt C.J."/>
            <person name="Triplett E.W."/>
            <person name="Tuberville T.D."/>
            <person name="Venegas-Anaya M."/>
            <person name="Howard J.T."/>
            <person name="Jarvis E.D."/>
            <person name="Guillette L.J.Jr."/>
            <person name="Glenn T.C."/>
            <person name="Green R.E."/>
            <person name="Ray D.A."/>
        </authorList>
    </citation>
    <scope>NUCLEOTIDE SEQUENCE [LARGE SCALE GENOMIC DNA]</scope>
    <source>
        <strain evidence="7">KSC_2009_1</strain>
    </source>
</reference>
<name>A0A151N390_ALLMI</name>
<accession>A0A151N390</accession>
<dbReference type="Pfam" id="PF03045">
    <property type="entry name" value="DAN"/>
    <property type="match status" value="1"/>
</dbReference>
<keyword evidence="4" id="KW-1015">Disulfide bond</keyword>
<feature type="domain" description="CTCK" evidence="6">
    <location>
        <begin position="73"/>
        <end position="162"/>
    </location>
</feature>
<dbReference type="SMART" id="SM00041">
    <property type="entry name" value="CT"/>
    <property type="match status" value="1"/>
</dbReference>
<dbReference type="InterPro" id="IPR004133">
    <property type="entry name" value="DAN_dom"/>
</dbReference>
<comment type="subcellular location">
    <subcellularLocation>
        <location evidence="1">Secreted</location>
    </subcellularLocation>
</comment>
<gene>
    <name evidence="7" type="ORF">Y1Q_0006456</name>
</gene>
<keyword evidence="8" id="KW-1185">Reference proteome</keyword>
<evidence type="ECO:0000259" key="6">
    <source>
        <dbReference type="PROSITE" id="PS01225"/>
    </source>
</evidence>
<proteinExistence type="predicted"/>
<comment type="caution">
    <text evidence="7">The sequence shown here is derived from an EMBL/GenBank/DDBJ whole genome shotgun (WGS) entry which is preliminary data.</text>
</comment>
<dbReference type="PROSITE" id="PS01225">
    <property type="entry name" value="CTCK_2"/>
    <property type="match status" value="1"/>
</dbReference>
<evidence type="ECO:0000313" key="7">
    <source>
        <dbReference type="EMBL" id="KYO31296.1"/>
    </source>
</evidence>
<evidence type="ECO:0000256" key="3">
    <source>
        <dbReference type="ARBA" id="ARBA00022729"/>
    </source>
</evidence>
<dbReference type="AlphaFoldDB" id="A0A151N390"/>
<dbReference type="InterPro" id="IPR006207">
    <property type="entry name" value="Cys_knot_C"/>
</dbReference>
<evidence type="ECO:0000256" key="5">
    <source>
        <dbReference type="PROSITE-ProRule" id="PRU00039"/>
    </source>
</evidence>
<evidence type="ECO:0000313" key="8">
    <source>
        <dbReference type="Proteomes" id="UP000050525"/>
    </source>
</evidence>
<sequence>MAVTTSTTAVTSASKTILTHTRTTTTTKTTTQTPSTSTPSTIYIATVSSTTPGKVKVPPETLTVSTPPRPEYCTELEYEELITYKGCATNVTLIRCEGMCQSTAKLNAATMTVHRECSCCVPLTQHRKELKLPCPDPDNPGKRLVMDITIFGGCTCSYDGCTL</sequence>
<dbReference type="GO" id="GO:0005576">
    <property type="term" value="C:extracellular region"/>
    <property type="evidence" value="ECO:0007669"/>
    <property type="project" value="UniProtKB-SubCell"/>
</dbReference>
<keyword evidence="2" id="KW-0964">Secreted</keyword>
<organism evidence="7 8">
    <name type="scientific">Alligator mississippiensis</name>
    <name type="common">American alligator</name>
    <dbReference type="NCBI Taxonomy" id="8496"/>
    <lineage>
        <taxon>Eukaryota</taxon>
        <taxon>Metazoa</taxon>
        <taxon>Chordata</taxon>
        <taxon>Craniata</taxon>
        <taxon>Vertebrata</taxon>
        <taxon>Euteleostomi</taxon>
        <taxon>Archelosauria</taxon>
        <taxon>Archosauria</taxon>
        <taxon>Crocodylia</taxon>
        <taxon>Alligatoridae</taxon>
        <taxon>Alligatorinae</taxon>
        <taxon>Alligator</taxon>
    </lineage>
</organism>